<organism evidence="1">
    <name type="scientific">Anguilla anguilla</name>
    <name type="common">European freshwater eel</name>
    <name type="synonym">Muraena anguilla</name>
    <dbReference type="NCBI Taxonomy" id="7936"/>
    <lineage>
        <taxon>Eukaryota</taxon>
        <taxon>Metazoa</taxon>
        <taxon>Chordata</taxon>
        <taxon>Craniata</taxon>
        <taxon>Vertebrata</taxon>
        <taxon>Euteleostomi</taxon>
        <taxon>Actinopterygii</taxon>
        <taxon>Neopterygii</taxon>
        <taxon>Teleostei</taxon>
        <taxon>Anguilliformes</taxon>
        <taxon>Anguillidae</taxon>
        <taxon>Anguilla</taxon>
    </lineage>
</organism>
<proteinExistence type="predicted"/>
<dbReference type="AlphaFoldDB" id="A0A0E9PJW7"/>
<dbReference type="EMBL" id="GBXM01104434">
    <property type="protein sequence ID" value="JAH04143.1"/>
    <property type="molecule type" value="Transcribed_RNA"/>
</dbReference>
<reference evidence="1" key="1">
    <citation type="submission" date="2014-11" db="EMBL/GenBank/DDBJ databases">
        <authorList>
            <person name="Amaro Gonzalez C."/>
        </authorList>
    </citation>
    <scope>NUCLEOTIDE SEQUENCE</scope>
</reference>
<reference evidence="1" key="2">
    <citation type="journal article" date="2015" name="Fish Shellfish Immunol.">
        <title>Early steps in the European eel (Anguilla anguilla)-Vibrio vulnificus interaction in the gills: Role of the RtxA13 toxin.</title>
        <authorList>
            <person name="Callol A."/>
            <person name="Pajuelo D."/>
            <person name="Ebbesson L."/>
            <person name="Teles M."/>
            <person name="MacKenzie S."/>
            <person name="Amaro C."/>
        </authorList>
    </citation>
    <scope>NUCLEOTIDE SEQUENCE</scope>
</reference>
<evidence type="ECO:0000313" key="1">
    <source>
        <dbReference type="EMBL" id="JAH04143.1"/>
    </source>
</evidence>
<sequence length="25" mass="3087">MCPNNKLMKNNKLKMITYNFFNYCL</sequence>
<name>A0A0E9PJW7_ANGAN</name>
<accession>A0A0E9PJW7</accession>
<protein>
    <submittedName>
        <fullName evidence="1">Uncharacterized protein</fullName>
    </submittedName>
</protein>